<gene>
    <name evidence="2" type="ORF">CE91St55_55590</name>
</gene>
<dbReference type="RefSeq" id="WP_117631790.1">
    <property type="nucleotide sequence ID" value="NZ_BQNJ01000002.1"/>
</dbReference>
<reference evidence="2" key="1">
    <citation type="submission" date="2022-01" db="EMBL/GenBank/DDBJ databases">
        <title>Novel bile acid biosynthetic pathways are enriched in the microbiome of centenarians.</title>
        <authorList>
            <person name="Sato Y."/>
            <person name="Atarashi K."/>
            <person name="Plichta R.D."/>
            <person name="Arai Y."/>
            <person name="Sasajima S."/>
            <person name="Kearney M.S."/>
            <person name="Suda W."/>
            <person name="Takeshita K."/>
            <person name="Sasaki T."/>
            <person name="Okamoto S."/>
            <person name="Skelly N.A."/>
            <person name="Okamura Y."/>
            <person name="Vlamakis H."/>
            <person name="Li Y."/>
            <person name="Tanoue T."/>
            <person name="Takei H."/>
            <person name="Nittono H."/>
            <person name="Narushima S."/>
            <person name="Irie J."/>
            <person name="Itoh H."/>
            <person name="Moriya K."/>
            <person name="Sugiura Y."/>
            <person name="Suematsu M."/>
            <person name="Moritoki N."/>
            <person name="Shibata S."/>
            <person name="Littman R.D."/>
            <person name="Fischbach A.M."/>
            <person name="Uwamino Y."/>
            <person name="Inoue T."/>
            <person name="Honda A."/>
            <person name="Hattori M."/>
            <person name="Murai T."/>
            <person name="Xavier J.R."/>
            <person name="Hirose N."/>
            <person name="Honda K."/>
        </authorList>
    </citation>
    <scope>NUCLEOTIDE SEQUENCE</scope>
    <source>
        <strain evidence="2">CE91-St55</strain>
    </source>
</reference>
<dbReference type="Proteomes" id="UP001055091">
    <property type="component" value="Unassembled WGS sequence"/>
</dbReference>
<keyword evidence="1" id="KW-0732">Signal</keyword>
<name>A0AA37N5A2_9FIRM</name>
<proteinExistence type="predicted"/>
<organism evidence="2 3">
    <name type="scientific">Hungatella hathewayi</name>
    <dbReference type="NCBI Taxonomy" id="154046"/>
    <lineage>
        <taxon>Bacteria</taxon>
        <taxon>Bacillati</taxon>
        <taxon>Bacillota</taxon>
        <taxon>Clostridia</taxon>
        <taxon>Lachnospirales</taxon>
        <taxon>Lachnospiraceae</taxon>
        <taxon>Hungatella</taxon>
    </lineage>
</organism>
<accession>A0AA37N5A2</accession>
<evidence type="ECO:0000256" key="1">
    <source>
        <dbReference type="SAM" id="SignalP"/>
    </source>
</evidence>
<protein>
    <submittedName>
        <fullName evidence="2">Uncharacterized protein</fullName>
    </submittedName>
</protein>
<evidence type="ECO:0000313" key="3">
    <source>
        <dbReference type="Proteomes" id="UP001055091"/>
    </source>
</evidence>
<sequence>MNRKSVYSLVLAVALAVSFAFPVFADDLATASDSNYFSNQLLSVESSIAKAAASELSPLYSVSYDDVWTQLSYDSSLNWVWVPSNCKALAWVNTGNKLIRLRVDSANLSSFSTINAYRFNSAGQTLGHADYFRNHLDDNGIFYFGAYNPYQYTVYFNVNTTSSFMIGVNQYTEPKDSLTIGGVYDSSDAPFSLKTVSVNGISLYPRSFGELQGGYYTYKFSAGGVLKKGYEYEFSFYSTFGNIRHAIDFPGEWNKVSGVVRGDIVTYTFTPEYDMDLSDLVFYVDSSDDVNRCGAFYYLRSSSSYIPASDTGQQGQTTAANTTIIKNVVTNISNTVSNISNQITTSTTTITNAVNNVANQVTGSINSQTNTLSDKIQGQTNTITNNQNQNTDKVIKNQDENTDKVVKNQDENTDKLTKNQDENTNKVTEKLEDVKTGIISGIIEGLKNLFIPSEDFFKSYFDDLYSWFGERLGFLSFPIDLLAELAEMFLGSSSTDCILTLPSFSISGFKLWEESSFNLTSFLNENFKFVLDAIKLGTSVILVFNFIHLCERKWEEVMMN</sequence>
<dbReference type="EMBL" id="BQNJ01000002">
    <property type="protein sequence ID" value="GKH03578.1"/>
    <property type="molecule type" value="Genomic_DNA"/>
</dbReference>
<feature type="signal peptide" evidence="1">
    <location>
        <begin position="1"/>
        <end position="25"/>
    </location>
</feature>
<feature type="chain" id="PRO_5041454221" evidence="1">
    <location>
        <begin position="26"/>
        <end position="560"/>
    </location>
</feature>
<comment type="caution">
    <text evidence="2">The sequence shown here is derived from an EMBL/GenBank/DDBJ whole genome shotgun (WGS) entry which is preliminary data.</text>
</comment>
<dbReference type="AlphaFoldDB" id="A0AA37N5A2"/>
<evidence type="ECO:0000313" key="2">
    <source>
        <dbReference type="EMBL" id="GKH03578.1"/>
    </source>
</evidence>
<dbReference type="Gene3D" id="1.20.120.20">
    <property type="entry name" value="Apolipoprotein"/>
    <property type="match status" value="1"/>
</dbReference>